<organism evidence="1 2">
    <name type="scientific">Caulobacter segnis</name>
    <dbReference type="NCBI Taxonomy" id="88688"/>
    <lineage>
        <taxon>Bacteria</taxon>
        <taxon>Pseudomonadati</taxon>
        <taxon>Pseudomonadota</taxon>
        <taxon>Alphaproteobacteria</taxon>
        <taxon>Caulobacterales</taxon>
        <taxon>Caulobacteraceae</taxon>
        <taxon>Caulobacter</taxon>
    </lineage>
</organism>
<name>A0ABY4ZX61_9CAUL</name>
<evidence type="ECO:0000313" key="1">
    <source>
        <dbReference type="EMBL" id="USQ97293.1"/>
    </source>
</evidence>
<sequence>MTSREFPYRPDLFQAPLMELAVAPAGAPWVNAHLEPSTLRKNAWSWRAMLTDDPNHDTYFKIRSGLVDAEARVAEALDNMIVMAVEQGADLAVSDWIYDDTTKTHRREFALLGPGASPPFSAPYRIYQTSAGWPDGQDPRKMTRSLAR</sequence>
<keyword evidence="2" id="KW-1185">Reference proteome</keyword>
<dbReference type="Proteomes" id="UP001057520">
    <property type="component" value="Chromosome"/>
</dbReference>
<protein>
    <submittedName>
        <fullName evidence="1">Uncharacterized protein</fullName>
    </submittedName>
</protein>
<evidence type="ECO:0000313" key="2">
    <source>
        <dbReference type="Proteomes" id="UP001057520"/>
    </source>
</evidence>
<proteinExistence type="predicted"/>
<reference evidence="1 2" key="1">
    <citation type="submission" date="2022-04" db="EMBL/GenBank/DDBJ databases">
        <title>Genome sequence of soybean root-associated Caulobacter segnis RL271.</title>
        <authorList>
            <person name="Longley R."/>
            <person name="Bonito G."/>
            <person name="Trigodet F."/>
            <person name="Crosson S."/>
            <person name="Fiebig A."/>
        </authorList>
    </citation>
    <scope>NUCLEOTIDE SEQUENCE [LARGE SCALE GENOMIC DNA]</scope>
    <source>
        <strain evidence="1 2">RL271</strain>
    </source>
</reference>
<dbReference type="EMBL" id="CP096040">
    <property type="protein sequence ID" value="USQ97293.1"/>
    <property type="molecule type" value="Genomic_DNA"/>
</dbReference>
<accession>A0ABY4ZX61</accession>
<gene>
    <name evidence="1" type="ORF">MZV50_07040</name>
</gene>